<feature type="binding site" evidence="14">
    <location>
        <position position="62"/>
    </location>
    <ligand>
        <name>L-threonine</name>
        <dbReference type="ChEBI" id="CHEBI:57926"/>
    </ligand>
</feature>
<gene>
    <name evidence="16" type="ORF">BWK72_09700</name>
</gene>
<dbReference type="GO" id="GO:0061710">
    <property type="term" value="F:L-threonylcarbamoyladenylate synthase"/>
    <property type="evidence" value="ECO:0007669"/>
    <property type="project" value="UniProtKB-EC"/>
</dbReference>
<evidence type="ECO:0000256" key="10">
    <source>
        <dbReference type="ARBA" id="ARBA00022840"/>
    </source>
</evidence>
<evidence type="ECO:0000256" key="9">
    <source>
        <dbReference type="ARBA" id="ARBA00022741"/>
    </source>
</evidence>
<dbReference type="PANTHER" id="PTHR17490">
    <property type="entry name" value="SUA5"/>
    <property type="match status" value="1"/>
</dbReference>
<comment type="function">
    <text evidence="13">Required for the formation of a threonylcarbamoyl group on adenosine at position 37 (t(6)A37) in tRNAs that read codons beginning with adenine.</text>
</comment>
<dbReference type="Gene3D" id="3.40.50.11030">
    <property type="entry name" value="Threonylcarbamoyl-AMP synthase, C-terminal domain"/>
    <property type="match status" value="1"/>
</dbReference>
<evidence type="ECO:0000313" key="17">
    <source>
        <dbReference type="Proteomes" id="UP000192505"/>
    </source>
</evidence>
<dbReference type="GO" id="GO:0006450">
    <property type="term" value="P:regulation of translational fidelity"/>
    <property type="evidence" value="ECO:0007669"/>
    <property type="project" value="TreeGrafter"/>
</dbReference>
<evidence type="ECO:0000256" key="3">
    <source>
        <dbReference type="ARBA" id="ARBA00012584"/>
    </source>
</evidence>
<feature type="binding site" evidence="14">
    <location>
        <position position="201"/>
    </location>
    <ligand>
        <name>ATP</name>
        <dbReference type="ChEBI" id="CHEBI:30616"/>
    </ligand>
</feature>
<comment type="subcellular location">
    <subcellularLocation>
        <location evidence="1 13">Cytoplasm</location>
    </subcellularLocation>
</comment>
<dbReference type="Pfam" id="PF03481">
    <property type="entry name" value="Sua5_C"/>
    <property type="match status" value="1"/>
</dbReference>
<evidence type="ECO:0000256" key="6">
    <source>
        <dbReference type="ARBA" id="ARBA00022679"/>
    </source>
</evidence>
<evidence type="ECO:0000256" key="8">
    <source>
        <dbReference type="ARBA" id="ARBA00022695"/>
    </source>
</evidence>
<dbReference type="InterPro" id="IPR005145">
    <property type="entry name" value="Sua5_C"/>
</dbReference>
<dbReference type="Gene3D" id="3.90.870.10">
    <property type="entry name" value="DHBP synthase"/>
    <property type="match status" value="1"/>
</dbReference>
<dbReference type="EMBL" id="MTEI01000005">
    <property type="protein sequence ID" value="OQW88205.1"/>
    <property type="molecule type" value="Genomic_DNA"/>
</dbReference>
<name>A0A1W9KUW0_9BURK</name>
<dbReference type="GO" id="GO:0000049">
    <property type="term" value="F:tRNA binding"/>
    <property type="evidence" value="ECO:0007669"/>
    <property type="project" value="TreeGrafter"/>
</dbReference>
<dbReference type="GO" id="GO:0005737">
    <property type="term" value="C:cytoplasm"/>
    <property type="evidence" value="ECO:0007669"/>
    <property type="project" value="UniProtKB-SubCell"/>
</dbReference>
<dbReference type="InterPro" id="IPR017945">
    <property type="entry name" value="DHBP_synth_RibB-like_a/b_dom"/>
</dbReference>
<evidence type="ECO:0000256" key="2">
    <source>
        <dbReference type="ARBA" id="ARBA00007663"/>
    </source>
</evidence>
<dbReference type="InterPro" id="IPR006070">
    <property type="entry name" value="Sua5-like_dom"/>
</dbReference>
<dbReference type="EC" id="2.7.7.87" evidence="3 13"/>
<comment type="caution">
    <text evidence="16">The sequence shown here is derived from an EMBL/GenBank/DDBJ whole genome shotgun (WGS) entry which is preliminary data.</text>
</comment>
<feature type="binding site" evidence="14">
    <location>
        <position position="116"/>
    </location>
    <ligand>
        <name>L-threonine</name>
        <dbReference type="ChEBI" id="CHEBI:57926"/>
    </ligand>
</feature>
<keyword evidence="9 13" id="KW-0547">Nucleotide-binding</keyword>
<feature type="binding site" evidence="14">
    <location>
        <position position="150"/>
    </location>
    <ligand>
        <name>ATP</name>
        <dbReference type="ChEBI" id="CHEBI:30616"/>
    </ligand>
</feature>
<organism evidence="16 17">
    <name type="scientific">Rhodoferax ferrireducens</name>
    <dbReference type="NCBI Taxonomy" id="192843"/>
    <lineage>
        <taxon>Bacteria</taxon>
        <taxon>Pseudomonadati</taxon>
        <taxon>Pseudomonadota</taxon>
        <taxon>Betaproteobacteria</taxon>
        <taxon>Burkholderiales</taxon>
        <taxon>Comamonadaceae</taxon>
        <taxon>Rhodoferax</taxon>
    </lineage>
</organism>
<protein>
    <recommendedName>
        <fullName evidence="4 13">Threonylcarbamoyl-AMP synthase</fullName>
        <shortName evidence="13">TC-AMP synthase</shortName>
        <ecNumber evidence="3 13">2.7.7.87</ecNumber>
    </recommendedName>
    <alternativeName>
        <fullName evidence="11 13">L-threonylcarbamoyladenylate synthase</fullName>
    </alternativeName>
</protein>
<dbReference type="PIRSF" id="PIRSF004930">
    <property type="entry name" value="Tln_factor_SUA5"/>
    <property type="match status" value="1"/>
</dbReference>
<sequence length="350" mass="36313">MILPGSDATSIAAGTDCIRAGGLLGLPTETVYGLAADADNDAAVARIFAAKGRPADHPLIVHVADASAVDHYASEVPDFARALMAAFWPGPLTLILPRRPGIANAAAGGNPTVGLRCPSHPVAQALLAELLEGAETASNFRRVWGLAAPSANQFGRVSPTTAAHVQGEFGETLLILDGGPCSVGIESSIIDCTRGQPVLLRPGAITPGQVQAVCGFKVLQKEELPAKASQGPKASGTLDSHYAPSARVRLMDTAALRAGLGAIAAKTVSPAATENTVKPAIAVWSRSAVTLSSAPVIYRQMPTDPAAAAQQLFATLRELDTRGVNQIWIETLPDTPDWDGVRDRLQRAAH</sequence>
<comment type="similarity">
    <text evidence="2 13">Belongs to the SUA5 family.</text>
</comment>
<evidence type="ECO:0000256" key="4">
    <source>
        <dbReference type="ARBA" id="ARBA00015492"/>
    </source>
</evidence>
<reference evidence="16 17" key="1">
    <citation type="submission" date="2017-01" db="EMBL/GenBank/DDBJ databases">
        <title>Novel large sulfur bacteria in the metagenomes of groundwater-fed chemosynthetic microbial mats in the Lake Huron basin.</title>
        <authorList>
            <person name="Sharrar A.M."/>
            <person name="Flood B.E."/>
            <person name="Bailey J.V."/>
            <person name="Jones D.S."/>
            <person name="Biddanda B."/>
            <person name="Ruberg S.A."/>
            <person name="Marcus D.N."/>
            <person name="Dick G.J."/>
        </authorList>
    </citation>
    <scope>NUCLEOTIDE SEQUENCE [LARGE SCALE GENOMIC DNA]</scope>
    <source>
        <strain evidence="16">A7</strain>
    </source>
</reference>
<dbReference type="GO" id="GO:0003725">
    <property type="term" value="F:double-stranded RNA binding"/>
    <property type="evidence" value="ECO:0007669"/>
    <property type="project" value="UniProtKB-UniRule"/>
</dbReference>
<evidence type="ECO:0000256" key="1">
    <source>
        <dbReference type="ARBA" id="ARBA00004496"/>
    </source>
</evidence>
<dbReference type="GO" id="GO:0005524">
    <property type="term" value="F:ATP binding"/>
    <property type="evidence" value="ECO:0007669"/>
    <property type="project" value="UniProtKB-UniRule"/>
</dbReference>
<evidence type="ECO:0000259" key="15">
    <source>
        <dbReference type="PROSITE" id="PS51163"/>
    </source>
</evidence>
<dbReference type="PANTHER" id="PTHR17490:SF16">
    <property type="entry name" value="THREONYLCARBAMOYL-AMP SYNTHASE"/>
    <property type="match status" value="1"/>
</dbReference>
<keyword evidence="8 13" id="KW-0548">Nucleotidyltransferase</keyword>
<feature type="binding site" evidence="14">
    <location>
        <position position="148"/>
    </location>
    <ligand>
        <name>L-threonine</name>
        <dbReference type="ChEBI" id="CHEBI:57926"/>
    </ligand>
</feature>
<proteinExistence type="inferred from homology"/>
<evidence type="ECO:0000256" key="14">
    <source>
        <dbReference type="PIRSR" id="PIRSR004930-1"/>
    </source>
</evidence>
<dbReference type="GO" id="GO:0008033">
    <property type="term" value="P:tRNA processing"/>
    <property type="evidence" value="ECO:0007669"/>
    <property type="project" value="UniProtKB-KW"/>
</dbReference>
<accession>A0A1W9KUW0</accession>
<comment type="catalytic activity">
    <reaction evidence="12 13">
        <text>L-threonine + hydrogencarbonate + ATP = L-threonylcarbamoyladenylate + diphosphate + H2O</text>
        <dbReference type="Rhea" id="RHEA:36407"/>
        <dbReference type="ChEBI" id="CHEBI:15377"/>
        <dbReference type="ChEBI" id="CHEBI:17544"/>
        <dbReference type="ChEBI" id="CHEBI:30616"/>
        <dbReference type="ChEBI" id="CHEBI:33019"/>
        <dbReference type="ChEBI" id="CHEBI:57926"/>
        <dbReference type="ChEBI" id="CHEBI:73682"/>
        <dbReference type="EC" id="2.7.7.87"/>
    </reaction>
</comment>
<dbReference type="InterPro" id="IPR010923">
    <property type="entry name" value="T(6)A37_SUA5"/>
</dbReference>
<dbReference type="Proteomes" id="UP000192505">
    <property type="component" value="Unassembled WGS sequence"/>
</dbReference>
<dbReference type="Pfam" id="PF01300">
    <property type="entry name" value="Sua5_yciO_yrdC"/>
    <property type="match status" value="1"/>
</dbReference>
<feature type="binding site" evidence="14">
    <location>
        <position position="53"/>
    </location>
    <ligand>
        <name>ATP</name>
        <dbReference type="ChEBI" id="CHEBI:30616"/>
    </ligand>
</feature>
<dbReference type="NCBIfam" id="TIGR00057">
    <property type="entry name" value="L-threonylcarbamoyladenylate synthase"/>
    <property type="match status" value="1"/>
</dbReference>
<feature type="binding site" evidence="14">
    <location>
        <position position="187"/>
    </location>
    <ligand>
        <name>L-threonine</name>
        <dbReference type="ChEBI" id="CHEBI:57926"/>
    </ligand>
</feature>
<evidence type="ECO:0000256" key="7">
    <source>
        <dbReference type="ARBA" id="ARBA00022694"/>
    </source>
</evidence>
<dbReference type="SUPFAM" id="SSF55821">
    <property type="entry name" value="YrdC/RibB"/>
    <property type="match status" value="1"/>
</dbReference>
<evidence type="ECO:0000256" key="5">
    <source>
        <dbReference type="ARBA" id="ARBA00022490"/>
    </source>
</evidence>
<keyword evidence="7 13" id="KW-0819">tRNA processing</keyword>
<evidence type="ECO:0000256" key="11">
    <source>
        <dbReference type="ARBA" id="ARBA00029774"/>
    </source>
</evidence>
<evidence type="ECO:0000313" key="16">
    <source>
        <dbReference type="EMBL" id="OQW88205.1"/>
    </source>
</evidence>
<dbReference type="AlphaFoldDB" id="A0A1W9KUW0"/>
<feature type="binding site" evidence="14">
    <location>
        <position position="30"/>
    </location>
    <ligand>
        <name>L-threonine</name>
        <dbReference type="ChEBI" id="CHEBI:57926"/>
    </ligand>
</feature>
<evidence type="ECO:0000256" key="12">
    <source>
        <dbReference type="ARBA" id="ARBA00048366"/>
    </source>
</evidence>
<feature type="binding site" evidence="14">
    <location>
        <position position="158"/>
    </location>
    <ligand>
        <name>ATP</name>
        <dbReference type="ChEBI" id="CHEBI:30616"/>
    </ligand>
</feature>
<feature type="binding site" evidence="14">
    <location>
        <position position="112"/>
    </location>
    <ligand>
        <name>ATP</name>
        <dbReference type="ChEBI" id="CHEBI:30616"/>
    </ligand>
</feature>
<feature type="domain" description="YrdC-like" evidence="15">
    <location>
        <begin position="8"/>
        <end position="205"/>
    </location>
</feature>
<dbReference type="InterPro" id="IPR050156">
    <property type="entry name" value="TC-AMP_synthase_SUA5"/>
</dbReference>
<dbReference type="PROSITE" id="PS51163">
    <property type="entry name" value="YRDC"/>
    <property type="match status" value="1"/>
</dbReference>
<feature type="binding site" evidence="14">
    <location>
        <position position="242"/>
    </location>
    <ligand>
        <name>ATP</name>
        <dbReference type="ChEBI" id="CHEBI:30616"/>
    </ligand>
</feature>
<keyword evidence="6 13" id="KW-0808">Transferase</keyword>
<keyword evidence="5 13" id="KW-0963">Cytoplasm</keyword>
<dbReference type="InterPro" id="IPR038385">
    <property type="entry name" value="Sua5/YwlC_C"/>
</dbReference>
<evidence type="ECO:0000256" key="13">
    <source>
        <dbReference type="PIRNR" id="PIRNR004930"/>
    </source>
</evidence>
<keyword evidence="10 13" id="KW-0067">ATP-binding</keyword>